<dbReference type="AlphaFoldDB" id="A0A2I0J1B3"/>
<accession>A0A2I0J1B3</accession>
<protein>
    <submittedName>
        <fullName evidence="2">Uncharacterized protein</fullName>
    </submittedName>
</protein>
<dbReference type="EMBL" id="PGOL01002158">
    <property type="protein sequence ID" value="PKI50027.1"/>
    <property type="molecule type" value="Genomic_DNA"/>
</dbReference>
<evidence type="ECO:0000256" key="1">
    <source>
        <dbReference type="SAM" id="MobiDB-lite"/>
    </source>
</evidence>
<comment type="caution">
    <text evidence="2">The sequence shown here is derived from an EMBL/GenBank/DDBJ whole genome shotgun (WGS) entry which is preliminary data.</text>
</comment>
<keyword evidence="3" id="KW-1185">Reference proteome</keyword>
<evidence type="ECO:0000313" key="3">
    <source>
        <dbReference type="Proteomes" id="UP000233551"/>
    </source>
</evidence>
<evidence type="ECO:0000313" key="2">
    <source>
        <dbReference type="EMBL" id="PKI50027.1"/>
    </source>
</evidence>
<gene>
    <name evidence="2" type="ORF">CRG98_029587</name>
</gene>
<feature type="region of interest" description="Disordered" evidence="1">
    <location>
        <begin position="25"/>
        <end position="49"/>
    </location>
</feature>
<sequence>MKNAITHNPNIDLESKEEAALDPIRVKREAPQDARKVENSRKNGFGKSVLPLGTNRPELVKSGRLAVRLVGAVPVDRGGFFARGRKEMALPEAPGGILLQGVLKRDPNFLNGLGCGNCLVECGEMKRRQMDLMDVKCVRRYFELNRGGSFGLPLEKSQGSWLGLARLGLASLEVPLGGEESRKKLEARLVARLIFVAHLNDELSIRSGGPRTQKPILFRLDYRSGSFLLPVRASACCITRVGVLRALNGTVDLPTSVKN</sequence>
<name>A0A2I0J1B3_PUNGR</name>
<feature type="compositionally biased region" description="Basic and acidic residues" evidence="1">
    <location>
        <begin position="25"/>
        <end position="41"/>
    </location>
</feature>
<proteinExistence type="predicted"/>
<organism evidence="2 3">
    <name type="scientific">Punica granatum</name>
    <name type="common">Pomegranate</name>
    <dbReference type="NCBI Taxonomy" id="22663"/>
    <lineage>
        <taxon>Eukaryota</taxon>
        <taxon>Viridiplantae</taxon>
        <taxon>Streptophyta</taxon>
        <taxon>Embryophyta</taxon>
        <taxon>Tracheophyta</taxon>
        <taxon>Spermatophyta</taxon>
        <taxon>Magnoliopsida</taxon>
        <taxon>eudicotyledons</taxon>
        <taxon>Gunneridae</taxon>
        <taxon>Pentapetalae</taxon>
        <taxon>rosids</taxon>
        <taxon>malvids</taxon>
        <taxon>Myrtales</taxon>
        <taxon>Lythraceae</taxon>
        <taxon>Punica</taxon>
    </lineage>
</organism>
<dbReference type="Proteomes" id="UP000233551">
    <property type="component" value="Unassembled WGS sequence"/>
</dbReference>
<reference evidence="2 3" key="1">
    <citation type="submission" date="2017-11" db="EMBL/GenBank/DDBJ databases">
        <title>De-novo sequencing of pomegranate (Punica granatum L.) genome.</title>
        <authorList>
            <person name="Akparov Z."/>
            <person name="Amiraslanov A."/>
            <person name="Hajiyeva S."/>
            <person name="Abbasov M."/>
            <person name="Kaur K."/>
            <person name="Hamwieh A."/>
            <person name="Solovyev V."/>
            <person name="Salamov A."/>
            <person name="Braich B."/>
            <person name="Kosarev P."/>
            <person name="Mahmoud A."/>
            <person name="Hajiyev E."/>
            <person name="Babayeva S."/>
            <person name="Izzatullayeva V."/>
            <person name="Mammadov A."/>
            <person name="Mammadov A."/>
            <person name="Sharifova S."/>
            <person name="Ojaghi J."/>
            <person name="Eynullazada K."/>
            <person name="Bayramov B."/>
            <person name="Abdulazimova A."/>
            <person name="Shahmuradov I."/>
        </authorList>
    </citation>
    <scope>NUCLEOTIDE SEQUENCE [LARGE SCALE GENOMIC DNA]</scope>
    <source>
        <strain evidence="3">cv. AG2017</strain>
        <tissue evidence="2">Leaf</tissue>
    </source>
</reference>